<evidence type="ECO:0000313" key="1">
    <source>
        <dbReference type="EMBL" id="VFK12144.1"/>
    </source>
</evidence>
<dbReference type="EMBL" id="CAADFP010000060">
    <property type="protein sequence ID" value="VFK28161.1"/>
    <property type="molecule type" value="Genomic_DNA"/>
</dbReference>
<evidence type="ECO:0000313" key="2">
    <source>
        <dbReference type="EMBL" id="VFK28161.1"/>
    </source>
</evidence>
<dbReference type="InterPro" id="IPR009241">
    <property type="entry name" value="HigB-like"/>
</dbReference>
<dbReference type="AlphaFoldDB" id="A0A450W529"/>
<dbReference type="EMBL" id="CAADFM010000066">
    <property type="protein sequence ID" value="VFK12144.1"/>
    <property type="molecule type" value="Genomic_DNA"/>
</dbReference>
<accession>A0A450W529</accession>
<proteinExistence type="predicted"/>
<protein>
    <submittedName>
        <fullName evidence="1">Phage derived protein Gp49-like (DUF891)</fullName>
    </submittedName>
</protein>
<organism evidence="1">
    <name type="scientific">Candidatus Kentrum sp. LPFa</name>
    <dbReference type="NCBI Taxonomy" id="2126335"/>
    <lineage>
        <taxon>Bacteria</taxon>
        <taxon>Pseudomonadati</taxon>
        <taxon>Pseudomonadota</taxon>
        <taxon>Gammaproteobacteria</taxon>
        <taxon>Candidatus Kentrum</taxon>
    </lineage>
</organism>
<sequence length="69" mass="8420">MMWQVEYFSEVVQKDIESWPTDMQARLYRIFELIEEFGLEQVREPYVKHLEGKLWEMRVKGRDGIARTP</sequence>
<name>A0A450W529_9GAMM</name>
<gene>
    <name evidence="1" type="ORF">BECKLPF1236A_GA0070988_1006617</name>
    <name evidence="2" type="ORF">BECKLPF1236C_GA0070990_100605</name>
</gene>
<dbReference type="Pfam" id="PF05973">
    <property type="entry name" value="Gp49"/>
    <property type="match status" value="1"/>
</dbReference>
<reference evidence="1" key="1">
    <citation type="submission" date="2019-02" db="EMBL/GenBank/DDBJ databases">
        <authorList>
            <person name="Gruber-Vodicka R. H."/>
            <person name="Seah K. B. B."/>
        </authorList>
    </citation>
    <scope>NUCLEOTIDE SEQUENCE</scope>
    <source>
        <strain evidence="1">BECK_S312</strain>
        <strain evidence="2">BECK_S426</strain>
    </source>
</reference>